<name>A0A8S1LKG7_PARPR</name>
<evidence type="ECO:0000313" key="1">
    <source>
        <dbReference type="EMBL" id="CAD8066801.1"/>
    </source>
</evidence>
<keyword evidence="2" id="KW-1185">Reference proteome</keyword>
<dbReference type="Proteomes" id="UP000688137">
    <property type="component" value="Unassembled WGS sequence"/>
</dbReference>
<dbReference type="AlphaFoldDB" id="A0A8S1LKG7"/>
<accession>A0A8S1LKG7</accession>
<comment type="caution">
    <text evidence="1">The sequence shown here is derived from an EMBL/GenBank/DDBJ whole genome shotgun (WGS) entry which is preliminary data.</text>
</comment>
<proteinExistence type="predicted"/>
<protein>
    <submittedName>
        <fullName evidence="1">Uncharacterized protein</fullName>
    </submittedName>
</protein>
<organism evidence="1 2">
    <name type="scientific">Paramecium primaurelia</name>
    <dbReference type="NCBI Taxonomy" id="5886"/>
    <lineage>
        <taxon>Eukaryota</taxon>
        <taxon>Sar</taxon>
        <taxon>Alveolata</taxon>
        <taxon>Ciliophora</taxon>
        <taxon>Intramacronucleata</taxon>
        <taxon>Oligohymenophorea</taxon>
        <taxon>Peniculida</taxon>
        <taxon>Parameciidae</taxon>
        <taxon>Paramecium</taxon>
    </lineage>
</organism>
<gene>
    <name evidence="1" type="ORF">PPRIM_AZ9-3.1.T0390305</name>
</gene>
<reference evidence="1" key="1">
    <citation type="submission" date="2021-01" db="EMBL/GenBank/DDBJ databases">
        <authorList>
            <consortium name="Genoscope - CEA"/>
            <person name="William W."/>
        </authorList>
    </citation>
    <scope>NUCLEOTIDE SEQUENCE</scope>
</reference>
<dbReference type="EMBL" id="CAJJDM010000038">
    <property type="protein sequence ID" value="CAD8066801.1"/>
    <property type="molecule type" value="Genomic_DNA"/>
</dbReference>
<evidence type="ECO:0000313" key="2">
    <source>
        <dbReference type="Proteomes" id="UP000688137"/>
    </source>
</evidence>
<sequence length="45" mass="5280">MVSIKKKRKQVVGIFFIESMMKKSLKRLVVGLIMKKIIVINWEMG</sequence>